<dbReference type="AlphaFoldDB" id="A0A3A9ZKL5"/>
<name>A0A3A9ZKL5_9ACTN</name>
<evidence type="ECO:0000256" key="5">
    <source>
        <dbReference type="SAM" id="Phobius"/>
    </source>
</evidence>
<dbReference type="Proteomes" id="UP000281726">
    <property type="component" value="Unassembled WGS sequence"/>
</dbReference>
<dbReference type="SMART" id="SM00062">
    <property type="entry name" value="PBPb"/>
    <property type="match status" value="1"/>
</dbReference>
<gene>
    <name evidence="7" type="ORF">D7223_14325</name>
</gene>
<evidence type="ECO:0000256" key="4">
    <source>
        <dbReference type="SAM" id="MobiDB-lite"/>
    </source>
</evidence>
<evidence type="ECO:0000313" key="8">
    <source>
        <dbReference type="Proteomes" id="UP000281726"/>
    </source>
</evidence>
<dbReference type="InterPro" id="IPR051455">
    <property type="entry name" value="Bact_solute-bind_prot3"/>
</dbReference>
<keyword evidence="2" id="KW-0813">Transport</keyword>
<reference evidence="7 8" key="1">
    <citation type="journal article" date="2004" name="Syst. Appl. Microbiol.">
        <title>Cryptoendolithic actinomycetes from antarctic sandstone rock samples: Micromonospora endolithica sp. nov. and two isolates related to Micromonospora coerulea Jensen 1932.</title>
        <authorList>
            <person name="Hirsch P."/>
            <person name="Mevs U."/>
            <person name="Kroppenstedt R.M."/>
            <person name="Schumann P."/>
            <person name="Stackebrandt E."/>
        </authorList>
    </citation>
    <scope>NUCLEOTIDE SEQUENCE [LARGE SCALE GENOMIC DNA]</scope>
    <source>
        <strain evidence="7 8">JCM 12677</strain>
    </source>
</reference>
<feature type="compositionally biased region" description="Basic residues" evidence="4">
    <location>
        <begin position="397"/>
        <end position="407"/>
    </location>
</feature>
<evidence type="ECO:0000256" key="2">
    <source>
        <dbReference type="ARBA" id="ARBA00022448"/>
    </source>
</evidence>
<dbReference type="Pfam" id="PF00497">
    <property type="entry name" value="SBP_bac_3"/>
    <property type="match status" value="1"/>
</dbReference>
<feature type="transmembrane region" description="Helical" evidence="5">
    <location>
        <begin position="50"/>
        <end position="69"/>
    </location>
</feature>
<dbReference type="GO" id="GO:0030288">
    <property type="term" value="C:outer membrane-bounded periplasmic space"/>
    <property type="evidence" value="ECO:0007669"/>
    <property type="project" value="TreeGrafter"/>
</dbReference>
<comment type="similarity">
    <text evidence="1">Belongs to the bacterial solute-binding protein 3 family.</text>
</comment>
<dbReference type="GO" id="GO:0006865">
    <property type="term" value="P:amino acid transport"/>
    <property type="evidence" value="ECO:0007669"/>
    <property type="project" value="TreeGrafter"/>
</dbReference>
<keyword evidence="5" id="KW-1133">Transmembrane helix</keyword>
<evidence type="ECO:0000256" key="1">
    <source>
        <dbReference type="ARBA" id="ARBA00010333"/>
    </source>
</evidence>
<organism evidence="7 8">
    <name type="scientific">Micromonospora endolithica</name>
    <dbReference type="NCBI Taxonomy" id="230091"/>
    <lineage>
        <taxon>Bacteria</taxon>
        <taxon>Bacillati</taxon>
        <taxon>Actinomycetota</taxon>
        <taxon>Actinomycetes</taxon>
        <taxon>Micromonosporales</taxon>
        <taxon>Micromonosporaceae</taxon>
        <taxon>Micromonospora</taxon>
    </lineage>
</organism>
<dbReference type="InterPro" id="IPR001638">
    <property type="entry name" value="Solute-binding_3/MltF_N"/>
</dbReference>
<keyword evidence="8" id="KW-1185">Reference proteome</keyword>
<sequence length="407" mass="44297">MPGRERCAAQWTLTVSAAGEAEVDQARGSDDVLPGPDPAAGSSRSRRLRLAALVVLLAVIAVAVVRVIVATGPPTRDELRERAGLTKRDKLLIGVKDDQPGVSQKLTNGTFEGFDIEIAYMVAEDLGFDAPEVTLLAIQSEDRARRQARNTDGSYVTVDLVVASYSITEERKADGVVFSFPYLETEQSVVTLKSDRRAVSSLRDLADRKVCTLATSTSEQSLEKATSSEPSLSDVGATVVGKNRISDCIQDLYDGKVAAVTTDAAILAGFVGPRPPGELPPAVALNNRKELAHWDIGDETPEKWGINTGTNPAVRDLVNLSLQESFAGPDGDRWKRAFDRYLGAEQRYSEQQQVAVSRQPEPDPEELVEVRQWPWERWALPTPNRPATGVRTAVPAHARRSRRNSGC</sequence>
<keyword evidence="5" id="KW-0472">Membrane</keyword>
<proteinExistence type="inferred from homology"/>
<evidence type="ECO:0000256" key="3">
    <source>
        <dbReference type="ARBA" id="ARBA00022729"/>
    </source>
</evidence>
<keyword evidence="3" id="KW-0732">Signal</keyword>
<keyword evidence="5" id="KW-0812">Transmembrane</keyword>
<protein>
    <submittedName>
        <fullName evidence="7">Glutamate ABC transporter substrate-binding protein</fullName>
    </submittedName>
</protein>
<evidence type="ECO:0000313" key="7">
    <source>
        <dbReference type="EMBL" id="RKN47897.1"/>
    </source>
</evidence>
<feature type="domain" description="Solute-binding protein family 3/N-terminal" evidence="6">
    <location>
        <begin position="90"/>
        <end position="345"/>
    </location>
</feature>
<dbReference type="GO" id="GO:0005576">
    <property type="term" value="C:extracellular region"/>
    <property type="evidence" value="ECO:0007669"/>
    <property type="project" value="TreeGrafter"/>
</dbReference>
<dbReference type="PANTHER" id="PTHR30085:SF6">
    <property type="entry name" value="ABC TRANSPORTER GLUTAMINE-BINDING PROTEIN GLNH"/>
    <property type="match status" value="1"/>
</dbReference>
<dbReference type="Gene3D" id="3.40.190.10">
    <property type="entry name" value="Periplasmic binding protein-like II"/>
    <property type="match status" value="2"/>
</dbReference>
<dbReference type="EMBL" id="RBAK01000004">
    <property type="protein sequence ID" value="RKN47897.1"/>
    <property type="molecule type" value="Genomic_DNA"/>
</dbReference>
<dbReference type="PANTHER" id="PTHR30085">
    <property type="entry name" value="AMINO ACID ABC TRANSPORTER PERMEASE"/>
    <property type="match status" value="1"/>
</dbReference>
<dbReference type="SUPFAM" id="SSF53850">
    <property type="entry name" value="Periplasmic binding protein-like II"/>
    <property type="match status" value="1"/>
</dbReference>
<dbReference type="OrthoDB" id="4963533at2"/>
<feature type="region of interest" description="Disordered" evidence="4">
    <location>
        <begin position="379"/>
        <end position="407"/>
    </location>
</feature>
<accession>A0A3A9ZKL5</accession>
<comment type="caution">
    <text evidence="7">The sequence shown here is derived from an EMBL/GenBank/DDBJ whole genome shotgun (WGS) entry which is preliminary data.</text>
</comment>
<evidence type="ECO:0000259" key="6">
    <source>
        <dbReference type="SMART" id="SM00062"/>
    </source>
</evidence>